<dbReference type="Proteomes" id="UP001216440">
    <property type="component" value="Chromosome"/>
</dbReference>
<name>A0ABY8JZV1_9ACTN</name>
<protein>
    <recommendedName>
        <fullName evidence="2">DUF8094 domain-containing protein</fullName>
    </recommendedName>
</protein>
<gene>
    <name evidence="3" type="ORF">PYS65_06425</name>
</gene>
<dbReference type="EMBL" id="CP121682">
    <property type="protein sequence ID" value="WGD39793.1"/>
    <property type="molecule type" value="Genomic_DNA"/>
</dbReference>
<feature type="region of interest" description="Disordered" evidence="1">
    <location>
        <begin position="45"/>
        <end position="69"/>
    </location>
</feature>
<feature type="domain" description="DUF8094" evidence="2">
    <location>
        <begin position="66"/>
        <end position="360"/>
    </location>
</feature>
<proteinExistence type="predicted"/>
<evidence type="ECO:0000259" key="2">
    <source>
        <dbReference type="Pfam" id="PF26366"/>
    </source>
</evidence>
<feature type="compositionally biased region" description="Low complexity" evidence="1">
    <location>
        <begin position="49"/>
        <end position="62"/>
    </location>
</feature>
<evidence type="ECO:0000313" key="4">
    <source>
        <dbReference type="Proteomes" id="UP001216440"/>
    </source>
</evidence>
<dbReference type="InterPro" id="IPR058407">
    <property type="entry name" value="DUF8094"/>
</dbReference>
<dbReference type="Pfam" id="PF26366">
    <property type="entry name" value="DUF8094"/>
    <property type="match status" value="1"/>
</dbReference>
<sequence>MSRPLATPLSVPSKQEPPIRPARRTLPLVTAVVCLALTATACSSDTHGTTPAAADQAKAPSATPKPAPALTPAEARNAIAAYSTTNNLAYIKRDRALLDAVEGGPRHAMSLADLKEDDALPKADREPYRPWSYDLAATDLYIPRLKHGQQRWFAAVTRADSKKQYARVLVLAENTKSQRWEMVATVDLDNPSQLPKIVLDKDGYATAVDPASTSLATPVDLLRSAVIDNFATGGDLTGRKVLAPTEAAKRQVKGHHDTIHKFGTRGTTQFASAATQFPDSYALKTSTGALVVFSHNHTQHDAVAAPGLEIVPEKRDRAWLGTTPRPAFTYTFTCSDVAAVPTAPEPSRLLGYGCRRTDAEASGPGAAV</sequence>
<reference evidence="3 4" key="1">
    <citation type="submission" date="2023-03" db="EMBL/GenBank/DDBJ databases">
        <authorList>
            <person name="Mo P."/>
        </authorList>
    </citation>
    <scope>NUCLEOTIDE SEQUENCE [LARGE SCALE GENOMIC DNA]</scope>
    <source>
        <strain evidence="3 4">HUAS 5</strain>
    </source>
</reference>
<evidence type="ECO:0000256" key="1">
    <source>
        <dbReference type="SAM" id="MobiDB-lite"/>
    </source>
</evidence>
<dbReference type="RefSeq" id="WP_279332810.1">
    <property type="nucleotide sequence ID" value="NZ_CP121682.1"/>
</dbReference>
<keyword evidence="4" id="KW-1185">Reference proteome</keyword>
<feature type="region of interest" description="Disordered" evidence="1">
    <location>
        <begin position="1"/>
        <end position="22"/>
    </location>
</feature>
<evidence type="ECO:0000313" key="3">
    <source>
        <dbReference type="EMBL" id="WGD39793.1"/>
    </source>
</evidence>
<accession>A0ABY8JZV1</accession>
<organism evidence="3 4">
    <name type="scientific">Streptomyces cathayae</name>
    <dbReference type="NCBI Taxonomy" id="3031124"/>
    <lineage>
        <taxon>Bacteria</taxon>
        <taxon>Bacillati</taxon>
        <taxon>Actinomycetota</taxon>
        <taxon>Actinomycetes</taxon>
        <taxon>Kitasatosporales</taxon>
        <taxon>Streptomycetaceae</taxon>
        <taxon>Streptomyces</taxon>
    </lineage>
</organism>